<evidence type="ECO:0000256" key="3">
    <source>
        <dbReference type="ARBA" id="ARBA00022448"/>
    </source>
</evidence>
<evidence type="ECO:0000256" key="10">
    <source>
        <dbReference type="PROSITE-ProRule" id="PRU01360"/>
    </source>
</evidence>
<comment type="similarity">
    <text evidence="2 10 11">Belongs to the TonB-dependent receptor family.</text>
</comment>
<evidence type="ECO:0000256" key="8">
    <source>
        <dbReference type="ARBA" id="ARBA00023170"/>
    </source>
</evidence>
<keyword evidence="5 10" id="KW-0812">Transmembrane</keyword>
<feature type="domain" description="TonB-dependent receptor plug" evidence="13">
    <location>
        <begin position="50"/>
        <end position="160"/>
    </location>
</feature>
<dbReference type="RefSeq" id="WP_171098125.1">
    <property type="nucleotide sequence ID" value="NZ_CP053084.1"/>
</dbReference>
<gene>
    <name evidence="14" type="ORF">HKT17_04380</name>
</gene>
<evidence type="ECO:0000259" key="13">
    <source>
        <dbReference type="Pfam" id="PF07715"/>
    </source>
</evidence>
<keyword evidence="15" id="KW-1185">Reference proteome</keyword>
<dbReference type="InterPro" id="IPR036942">
    <property type="entry name" value="Beta-barrel_TonB_sf"/>
</dbReference>
<name>A0ABX6N5T5_9BURK</name>
<proteinExistence type="inferred from homology"/>
<evidence type="ECO:0000256" key="2">
    <source>
        <dbReference type="ARBA" id="ARBA00009810"/>
    </source>
</evidence>
<reference evidence="14 15" key="1">
    <citation type="submission" date="2020-05" db="EMBL/GenBank/DDBJ databases">
        <title>Compete genome of Limnobacter sp. SAORIC-580.</title>
        <authorList>
            <person name="Song J."/>
            <person name="Cho J.-C."/>
        </authorList>
    </citation>
    <scope>NUCLEOTIDE SEQUENCE [LARGE SCALE GENOMIC DNA]</scope>
    <source>
        <strain evidence="14 15">SAORIC-580</strain>
    </source>
</reference>
<protein>
    <submittedName>
        <fullName evidence="14">TonB-dependent receptor</fullName>
    </submittedName>
</protein>
<evidence type="ECO:0000256" key="1">
    <source>
        <dbReference type="ARBA" id="ARBA00004571"/>
    </source>
</evidence>
<dbReference type="Pfam" id="PF00593">
    <property type="entry name" value="TonB_dep_Rec_b-barrel"/>
    <property type="match status" value="1"/>
</dbReference>
<evidence type="ECO:0000256" key="4">
    <source>
        <dbReference type="ARBA" id="ARBA00022452"/>
    </source>
</evidence>
<dbReference type="InterPro" id="IPR037066">
    <property type="entry name" value="Plug_dom_sf"/>
</dbReference>
<evidence type="ECO:0000256" key="7">
    <source>
        <dbReference type="ARBA" id="ARBA00023136"/>
    </source>
</evidence>
<feature type="domain" description="TonB-dependent receptor-like beta-barrel" evidence="12">
    <location>
        <begin position="258"/>
        <end position="776"/>
    </location>
</feature>
<dbReference type="SUPFAM" id="SSF56935">
    <property type="entry name" value="Porins"/>
    <property type="match status" value="1"/>
</dbReference>
<keyword evidence="6 11" id="KW-0798">TonB box</keyword>
<evidence type="ECO:0000256" key="5">
    <source>
        <dbReference type="ARBA" id="ARBA00022692"/>
    </source>
</evidence>
<dbReference type="Gene3D" id="2.170.130.10">
    <property type="entry name" value="TonB-dependent receptor, plug domain"/>
    <property type="match status" value="1"/>
</dbReference>
<keyword evidence="9 10" id="KW-0998">Cell outer membrane</keyword>
<sequence length="827" mass="90240">MFARQHSHWCTRVVALSVSSFLVPVYAQQLEEIEVISTTPLPGAVISVDQAPFSVKKIDSLEQNSSRESISRSLFRGISGVQVTDNQGNPYQSDVTYRGFSVTPLLGTPPGLSVYVDGVRQNETFGDVVRFDAIPQSALKEVAVLPGTMPQFGLNSLGGAIVMQTKSGRDFQGTQVDAELGDSGRTRFGIQKGWVDEPTQRDFYVNFNSFNEDGWRVLSPSSVIQLFGKMGIVSGDTQTNFSLALYESDLNGNGVVPRSFYEQNRAQSYTYFDNTQNTGGQFAVDFTRYLQSGAELTANAYYRSSKSTTFNGDGNENEDYRFGVAEFEPDRAEVEGNLGPGTYNVTCSAPASTAYAPGTVTFDENDPAAMEPDSADCPGANNRGVLNQDVVGLGLQYALAPFGAHKVLLGIQLEFGKSDFRRSYALGVFNNDRTVRELYAPIEQVNVEANNRQFGVYAQDVWTLNDKTTVLLGGRYNHASVKTTDRLSPVLINEEGEASPGLNNDYTYQRFNPSVGIAYQTAARSTWYASAGTSNRVPTPVELACSDPEFPCLLPNAMAADPFLEQVITTTVEGGYRTRWAGGNNQYGFSFNIFHANNKNDILFVTDGAGSGGFFQNYGKTRRQGVELDFDWETHVWNFGASYQYLDATFQSAARLASEGNSSAVDLNGDPAVEGGFIQVQPGNKIPGLAEHNVKLSLGYKASDATTLFVDMQAQSEQYARGNENNQHQAGIVNIPGDGPVEFKDNGRIPGFAVFNLGVNHALNKNLTLIARLNNLFDREYFNGALLGGNIFDRNGALVDDEGDITYESFLAPGTPRNAWVGVSLKF</sequence>
<dbReference type="InterPro" id="IPR039426">
    <property type="entry name" value="TonB-dep_rcpt-like"/>
</dbReference>
<evidence type="ECO:0000259" key="12">
    <source>
        <dbReference type="Pfam" id="PF00593"/>
    </source>
</evidence>
<evidence type="ECO:0000256" key="6">
    <source>
        <dbReference type="ARBA" id="ARBA00023077"/>
    </source>
</evidence>
<comment type="subcellular location">
    <subcellularLocation>
        <location evidence="1 10">Cell outer membrane</location>
        <topology evidence="1 10">Multi-pass membrane protein</topology>
    </subcellularLocation>
</comment>
<keyword evidence="4 10" id="KW-1134">Transmembrane beta strand</keyword>
<dbReference type="PROSITE" id="PS52016">
    <property type="entry name" value="TONB_DEPENDENT_REC_3"/>
    <property type="match status" value="1"/>
</dbReference>
<evidence type="ECO:0000256" key="11">
    <source>
        <dbReference type="RuleBase" id="RU003357"/>
    </source>
</evidence>
<evidence type="ECO:0000313" key="14">
    <source>
        <dbReference type="EMBL" id="QJR28997.1"/>
    </source>
</evidence>
<dbReference type="InterPro" id="IPR000531">
    <property type="entry name" value="Beta-barrel_TonB"/>
</dbReference>
<keyword evidence="8 14" id="KW-0675">Receptor</keyword>
<dbReference type="PANTHER" id="PTHR30069">
    <property type="entry name" value="TONB-DEPENDENT OUTER MEMBRANE RECEPTOR"/>
    <property type="match status" value="1"/>
</dbReference>
<keyword evidence="7 10" id="KW-0472">Membrane</keyword>
<accession>A0ABX6N5T5</accession>
<dbReference type="Pfam" id="PF07715">
    <property type="entry name" value="Plug"/>
    <property type="match status" value="1"/>
</dbReference>
<dbReference type="PANTHER" id="PTHR30069:SF39">
    <property type="entry name" value="BLL6183 PROTEIN"/>
    <property type="match status" value="1"/>
</dbReference>
<organism evidence="14 15">
    <name type="scientific">Limnobacter profundi</name>
    <dbReference type="NCBI Taxonomy" id="2732163"/>
    <lineage>
        <taxon>Bacteria</taxon>
        <taxon>Pseudomonadati</taxon>
        <taxon>Pseudomonadota</taxon>
        <taxon>Betaproteobacteria</taxon>
        <taxon>Burkholderiales</taxon>
        <taxon>Burkholderiaceae</taxon>
        <taxon>Limnobacter</taxon>
    </lineage>
</organism>
<keyword evidence="3 10" id="KW-0813">Transport</keyword>
<evidence type="ECO:0000256" key="9">
    <source>
        <dbReference type="ARBA" id="ARBA00023237"/>
    </source>
</evidence>
<dbReference type="Gene3D" id="2.40.170.20">
    <property type="entry name" value="TonB-dependent receptor, beta-barrel domain"/>
    <property type="match status" value="1"/>
</dbReference>
<dbReference type="EMBL" id="CP053084">
    <property type="protein sequence ID" value="QJR28997.1"/>
    <property type="molecule type" value="Genomic_DNA"/>
</dbReference>
<evidence type="ECO:0000313" key="15">
    <source>
        <dbReference type="Proteomes" id="UP000501130"/>
    </source>
</evidence>
<dbReference type="InterPro" id="IPR012910">
    <property type="entry name" value="Plug_dom"/>
</dbReference>
<dbReference type="Proteomes" id="UP000501130">
    <property type="component" value="Chromosome"/>
</dbReference>